<dbReference type="InterPro" id="IPR017871">
    <property type="entry name" value="ABC_transporter-like_CS"/>
</dbReference>
<keyword evidence="6 9" id="KW-0067">ATP-binding</keyword>
<comment type="function">
    <text evidence="9">Part of an ABC transporter complex. Responsible for energy coupling to the transport system.</text>
</comment>
<dbReference type="Pfam" id="PF00005">
    <property type="entry name" value="ABC_tran"/>
    <property type="match status" value="1"/>
</dbReference>
<dbReference type="GO" id="GO:0006824">
    <property type="term" value="P:cobalt ion transport"/>
    <property type="evidence" value="ECO:0007669"/>
    <property type="project" value="InterPro"/>
</dbReference>
<comment type="subcellular location">
    <subcellularLocation>
        <location evidence="1 9">Cell membrane</location>
        <topology evidence="1 9">Peripheral membrane protein</topology>
    </subcellularLocation>
</comment>
<evidence type="ECO:0000313" key="13">
    <source>
        <dbReference type="Proteomes" id="UP000502415"/>
    </source>
</evidence>
<evidence type="ECO:0000256" key="5">
    <source>
        <dbReference type="ARBA" id="ARBA00022741"/>
    </source>
</evidence>
<dbReference type="CDD" id="cd03225">
    <property type="entry name" value="ABC_cobalt_CbiO_domain1"/>
    <property type="match status" value="1"/>
</dbReference>
<evidence type="ECO:0000256" key="9">
    <source>
        <dbReference type="RuleBase" id="RU364103"/>
    </source>
</evidence>
<evidence type="ECO:0000256" key="3">
    <source>
        <dbReference type="ARBA" id="ARBA00022448"/>
    </source>
</evidence>
<feature type="compositionally biased region" description="Low complexity" evidence="10">
    <location>
        <begin position="326"/>
        <end position="345"/>
    </location>
</feature>
<comment type="similarity">
    <text evidence="2 9">Belongs to the ABC transporter superfamily.</text>
</comment>
<protein>
    <recommendedName>
        <fullName evidence="9">ABC transporter ATP-binding protein</fullName>
    </recommendedName>
</protein>
<evidence type="ECO:0000256" key="2">
    <source>
        <dbReference type="ARBA" id="ARBA00005417"/>
    </source>
</evidence>
<accession>A0A7Z2W1N3</accession>
<keyword evidence="3 9" id="KW-0813">Transport</keyword>
<dbReference type="GO" id="GO:0016887">
    <property type="term" value="F:ATP hydrolysis activity"/>
    <property type="evidence" value="ECO:0007669"/>
    <property type="project" value="InterPro"/>
</dbReference>
<evidence type="ECO:0000259" key="11">
    <source>
        <dbReference type="PROSITE" id="PS50893"/>
    </source>
</evidence>
<dbReference type="PANTHER" id="PTHR43553">
    <property type="entry name" value="HEAVY METAL TRANSPORTER"/>
    <property type="match status" value="1"/>
</dbReference>
<dbReference type="InterPro" id="IPR027417">
    <property type="entry name" value="P-loop_NTPase"/>
</dbReference>
<evidence type="ECO:0000313" key="12">
    <source>
        <dbReference type="EMBL" id="QJE03261.1"/>
    </source>
</evidence>
<dbReference type="InterPro" id="IPR003439">
    <property type="entry name" value="ABC_transporter-like_ATP-bd"/>
</dbReference>
<reference evidence="12 13" key="1">
    <citation type="submission" date="2020-04" db="EMBL/GenBank/DDBJ databases">
        <title>Genome sequencing of novel species.</title>
        <authorList>
            <person name="Heo J."/>
            <person name="Kim S.-J."/>
            <person name="Kim J.-S."/>
            <person name="Hong S.-B."/>
            <person name="Kwon S.-W."/>
        </authorList>
    </citation>
    <scope>NUCLEOTIDE SEQUENCE [LARGE SCALE GENOMIC DNA]</scope>
    <source>
        <strain evidence="12 13">GN2-R2</strain>
    </source>
</reference>
<keyword evidence="13" id="KW-1185">Reference proteome</keyword>
<dbReference type="Gene3D" id="3.40.50.300">
    <property type="entry name" value="P-loop containing nucleotide triphosphate hydrolases"/>
    <property type="match status" value="1"/>
</dbReference>
<dbReference type="InterPro" id="IPR005876">
    <property type="entry name" value="Co_trans_ATP-bd"/>
</dbReference>
<dbReference type="InterPro" id="IPR050095">
    <property type="entry name" value="ECF_ABC_transporter_ATP-bd"/>
</dbReference>
<dbReference type="PROSITE" id="PS00211">
    <property type="entry name" value="ABC_TRANSPORTER_1"/>
    <property type="match status" value="1"/>
</dbReference>
<evidence type="ECO:0000256" key="8">
    <source>
        <dbReference type="ARBA" id="ARBA00023136"/>
    </source>
</evidence>
<evidence type="ECO:0000256" key="10">
    <source>
        <dbReference type="SAM" id="MobiDB-lite"/>
    </source>
</evidence>
<keyword evidence="8 9" id="KW-0472">Membrane</keyword>
<name>A0A7Z2W1N3_9BURK</name>
<dbReference type="SUPFAM" id="SSF52540">
    <property type="entry name" value="P-loop containing nucleoside triphosphate hydrolases"/>
    <property type="match status" value="1"/>
</dbReference>
<dbReference type="SMART" id="SM00382">
    <property type="entry name" value="AAA"/>
    <property type="match status" value="1"/>
</dbReference>
<dbReference type="InterPro" id="IPR003593">
    <property type="entry name" value="AAA+_ATPase"/>
</dbReference>
<dbReference type="AlphaFoldDB" id="A0A7Z2W1N3"/>
<evidence type="ECO:0000256" key="7">
    <source>
        <dbReference type="ARBA" id="ARBA00022967"/>
    </source>
</evidence>
<dbReference type="EMBL" id="CP051685">
    <property type="protein sequence ID" value="QJE03261.1"/>
    <property type="molecule type" value="Genomic_DNA"/>
</dbReference>
<keyword evidence="5 9" id="KW-0547">Nucleotide-binding</keyword>
<feature type="region of interest" description="Disordered" evidence="10">
    <location>
        <begin position="310"/>
        <end position="359"/>
    </location>
</feature>
<dbReference type="InterPro" id="IPR015856">
    <property type="entry name" value="ABC_transpr_CbiO/EcfA_su"/>
</dbReference>
<organism evidence="12 13">
    <name type="scientific">Massilia forsythiae</name>
    <dbReference type="NCBI Taxonomy" id="2728020"/>
    <lineage>
        <taxon>Bacteria</taxon>
        <taxon>Pseudomonadati</taxon>
        <taxon>Pseudomonadota</taxon>
        <taxon>Betaproteobacteria</taxon>
        <taxon>Burkholderiales</taxon>
        <taxon>Oxalobacteraceae</taxon>
        <taxon>Telluria group</taxon>
        <taxon>Massilia</taxon>
    </lineage>
</organism>
<dbReference type="GO" id="GO:0042626">
    <property type="term" value="F:ATPase-coupled transmembrane transporter activity"/>
    <property type="evidence" value="ECO:0007669"/>
    <property type="project" value="TreeGrafter"/>
</dbReference>
<keyword evidence="7" id="KW-1278">Translocase</keyword>
<proteinExistence type="inferred from homology"/>
<dbReference type="GO" id="GO:0005524">
    <property type="term" value="F:ATP binding"/>
    <property type="evidence" value="ECO:0007669"/>
    <property type="project" value="UniProtKB-UniRule"/>
</dbReference>
<gene>
    <name evidence="12" type="ORF">HH212_09225</name>
</gene>
<dbReference type="GO" id="GO:0043190">
    <property type="term" value="C:ATP-binding cassette (ABC) transporter complex"/>
    <property type="evidence" value="ECO:0007669"/>
    <property type="project" value="TreeGrafter"/>
</dbReference>
<dbReference type="PANTHER" id="PTHR43553:SF24">
    <property type="entry name" value="ENERGY-COUPLING FACTOR TRANSPORTER ATP-BINDING PROTEIN ECFA1"/>
    <property type="match status" value="1"/>
</dbReference>
<dbReference type="Proteomes" id="UP000502415">
    <property type="component" value="Chromosome"/>
</dbReference>
<evidence type="ECO:0000256" key="4">
    <source>
        <dbReference type="ARBA" id="ARBA00022475"/>
    </source>
</evidence>
<evidence type="ECO:0000256" key="1">
    <source>
        <dbReference type="ARBA" id="ARBA00004202"/>
    </source>
</evidence>
<sequence>MNTPGANRSASSVPASSVPTSSASAALAAVPALLELQAVEHVFADGSAGLRGCSLALGRGRRHALLGPNGAGKTTVLQHLNGLLRPTGGRMLWNGRPYEYGRAGLTDLRRRVGLVFQNPERQLFSAQVEEDVSFGPLNLGLDETTVRARVAAALDAVGLAGFGARAVHHLSFGQKKRVCIAGVLAMQPEVLLLDEPMAGLDAPMQRELTALLDGLAARGVTVLLSTHDVDFAYAWADDIHLMAAGRCIASGAAHDVVLQADALQAAGQRQPAALALHAALAARGVLADGPAPRSVDALLEALHALPAASPAQPLACPEPAAQRHAPAPQTQEQTQNQPQQGQPQDRQGHAHHRSGETPA</sequence>
<dbReference type="FunFam" id="3.40.50.300:FF:000224">
    <property type="entry name" value="Energy-coupling factor transporter ATP-binding protein EcfA"/>
    <property type="match status" value="1"/>
</dbReference>
<feature type="domain" description="ABC transporter" evidence="11">
    <location>
        <begin position="34"/>
        <end position="269"/>
    </location>
</feature>
<dbReference type="KEGG" id="mfy:HH212_09225"/>
<dbReference type="NCBIfam" id="TIGR01166">
    <property type="entry name" value="cbiO"/>
    <property type="match status" value="1"/>
</dbReference>
<evidence type="ECO:0000256" key="6">
    <source>
        <dbReference type="ARBA" id="ARBA00022840"/>
    </source>
</evidence>
<dbReference type="PROSITE" id="PS50893">
    <property type="entry name" value="ABC_TRANSPORTER_2"/>
    <property type="match status" value="1"/>
</dbReference>
<keyword evidence="4 9" id="KW-1003">Cell membrane</keyword>